<protein>
    <submittedName>
        <fullName evidence="2">Uncharacterized protein</fullName>
    </submittedName>
</protein>
<keyword evidence="1" id="KW-0812">Transmembrane</keyword>
<feature type="transmembrane region" description="Helical" evidence="1">
    <location>
        <begin position="157"/>
        <end position="178"/>
    </location>
</feature>
<evidence type="ECO:0000313" key="2">
    <source>
        <dbReference type="EMBL" id="STD14207.1"/>
    </source>
</evidence>
<dbReference type="RefSeq" id="WP_147279261.1">
    <property type="nucleotide sequence ID" value="NZ_UFYA01000001.1"/>
</dbReference>
<accession>A0AA46H198</accession>
<comment type="caution">
    <text evidence="2">The sequence shown here is derived from an EMBL/GenBank/DDBJ whole genome shotgun (WGS) entry which is preliminary data.</text>
</comment>
<evidence type="ECO:0000313" key="3">
    <source>
        <dbReference type="Proteomes" id="UP000254118"/>
    </source>
</evidence>
<keyword evidence="1" id="KW-1133">Transmembrane helix</keyword>
<feature type="transmembrane region" description="Helical" evidence="1">
    <location>
        <begin position="16"/>
        <end position="34"/>
    </location>
</feature>
<feature type="transmembrane region" description="Helical" evidence="1">
    <location>
        <begin position="96"/>
        <end position="122"/>
    </location>
</feature>
<name>A0AA46H198_9MICO</name>
<feature type="transmembrane region" description="Helical" evidence="1">
    <location>
        <begin position="46"/>
        <end position="67"/>
    </location>
</feature>
<dbReference type="Proteomes" id="UP000254118">
    <property type="component" value="Unassembled WGS sequence"/>
</dbReference>
<feature type="transmembrane region" description="Helical" evidence="1">
    <location>
        <begin position="128"/>
        <end position="150"/>
    </location>
</feature>
<dbReference type="AlphaFoldDB" id="A0AA46H198"/>
<gene>
    <name evidence="2" type="ORF">NCTC7915_02066</name>
</gene>
<reference evidence="2 3" key="1">
    <citation type="submission" date="2018-06" db="EMBL/GenBank/DDBJ databases">
        <authorList>
            <consortium name="Pathogen Informatics"/>
            <person name="Doyle S."/>
        </authorList>
    </citation>
    <scope>NUCLEOTIDE SEQUENCE [LARGE SCALE GENOMIC DNA]</scope>
    <source>
        <strain evidence="2 3">NCTC7915</strain>
    </source>
</reference>
<dbReference type="EMBL" id="UFYA01000001">
    <property type="protein sequence ID" value="STD14207.1"/>
    <property type="molecule type" value="Genomic_DNA"/>
</dbReference>
<organism evidence="2 3">
    <name type="scientific">Dermatophilus congolensis</name>
    <dbReference type="NCBI Taxonomy" id="1863"/>
    <lineage>
        <taxon>Bacteria</taxon>
        <taxon>Bacillati</taxon>
        <taxon>Actinomycetota</taxon>
        <taxon>Actinomycetes</taxon>
        <taxon>Micrococcales</taxon>
        <taxon>Dermatophilaceae</taxon>
        <taxon>Dermatophilus</taxon>
    </lineage>
</organism>
<evidence type="ECO:0000256" key="1">
    <source>
        <dbReference type="SAM" id="Phobius"/>
    </source>
</evidence>
<sequence>MRQAVRIVALSAKESFAVAALAVLTFVEVGLAWMDISMWGGSPSLAVASMATGWAVSAPAVAAWACWSQGHRRRLGVQNVLPSLPRSRWAQWVLDGVPLLLGAWLARLLATAVLLGVAVVGGGQVGAGWVWVLMGLMAGDGLACVVGAVVGSLTRFLVMPAVVAVFGYAFVVAVHVFLPASAVAADPIDKAPRTALVCAGSGPVVCTLAENRGYVTAAAHTMREIYQHSALADELPRTVYLVDTAPAIGAAETLWPRVGLPTQRSLTPRQALPNSKRAVEDFVTSLAAGRCATAPSVPSLEPLFVGKGPASREYRDWFRRWLQASITCDVPSVQRLVATEPESVGS</sequence>
<proteinExistence type="predicted"/>
<keyword evidence="1" id="KW-0472">Membrane</keyword>